<feature type="region of interest" description="Disordered" evidence="4">
    <location>
        <begin position="234"/>
        <end position="270"/>
    </location>
</feature>
<evidence type="ECO:0000259" key="5">
    <source>
        <dbReference type="PROSITE" id="PS51858"/>
    </source>
</evidence>
<gene>
    <name evidence="6" type="ORF">GALMADRAFT_146398</name>
</gene>
<sequence length="398" mass="44651">MQDSHSITLVKRAVGHWLLRLGKIAGAEATHWGLRIGDKYYELVPHKDHIELGYGDYKADDWTSETYLGKTPLSDDEVKAHAEGAIAKMDKKYHVLENNCQHFVVILVEDICEATETKARTISQQIDHWHDEWITPFSDKFKKIKLGWQQMGFNFHVKSPFHLHHHHHHQDSDGTTKENVAKGIILYTAHKAPNLGNQHPAQAPVCDPHTNQPVNATSQAVVQYHPPIIPYQTQLPSIAPPPNQVVDQDHNSANNQSPSLEGSSREPSYALHTPTALQVETGPQNNQAVPNFAYAATPHFGVYGQPYSPQPLYAEPGSYHGQVADYRRATLPADMGAYQMHAAQQIQFAQHIAHTTQALAYNAAINQYHNFGGQSVHEAYPYNPTHYNTLPTYWQVSA</sequence>
<evidence type="ECO:0000256" key="1">
    <source>
        <dbReference type="ARBA" id="ARBA00008140"/>
    </source>
</evidence>
<dbReference type="AlphaFoldDB" id="A0A067SC65"/>
<organism evidence="6 7">
    <name type="scientific">Galerina marginata (strain CBS 339.88)</name>
    <dbReference type="NCBI Taxonomy" id="685588"/>
    <lineage>
        <taxon>Eukaryota</taxon>
        <taxon>Fungi</taxon>
        <taxon>Dikarya</taxon>
        <taxon>Basidiomycota</taxon>
        <taxon>Agaricomycotina</taxon>
        <taxon>Agaricomycetes</taxon>
        <taxon>Agaricomycetidae</taxon>
        <taxon>Agaricales</taxon>
        <taxon>Agaricineae</taxon>
        <taxon>Strophariaceae</taxon>
        <taxon>Galerina</taxon>
    </lineage>
</organism>
<keyword evidence="2" id="KW-0645">Protease</keyword>
<reference evidence="7" key="1">
    <citation type="journal article" date="2014" name="Proc. Natl. Acad. Sci. U.S.A.">
        <title>Extensive sampling of basidiomycete genomes demonstrates inadequacy of the white-rot/brown-rot paradigm for wood decay fungi.</title>
        <authorList>
            <person name="Riley R."/>
            <person name="Salamov A.A."/>
            <person name="Brown D.W."/>
            <person name="Nagy L.G."/>
            <person name="Floudas D."/>
            <person name="Held B.W."/>
            <person name="Levasseur A."/>
            <person name="Lombard V."/>
            <person name="Morin E."/>
            <person name="Otillar R."/>
            <person name="Lindquist E.A."/>
            <person name="Sun H."/>
            <person name="LaButti K.M."/>
            <person name="Schmutz J."/>
            <person name="Jabbour D."/>
            <person name="Luo H."/>
            <person name="Baker S.E."/>
            <person name="Pisabarro A.G."/>
            <person name="Walton J.D."/>
            <person name="Blanchette R.A."/>
            <person name="Henrissat B."/>
            <person name="Martin F."/>
            <person name="Cullen D."/>
            <person name="Hibbett D.S."/>
            <person name="Grigoriev I.V."/>
        </authorList>
    </citation>
    <scope>NUCLEOTIDE SEQUENCE [LARGE SCALE GENOMIC DNA]</scope>
    <source>
        <strain evidence="7">CBS 339.88</strain>
    </source>
</reference>
<feature type="domain" description="PPPDE" evidence="5">
    <location>
        <begin position="8"/>
        <end position="157"/>
    </location>
</feature>
<evidence type="ECO:0000256" key="4">
    <source>
        <dbReference type="SAM" id="MobiDB-lite"/>
    </source>
</evidence>
<protein>
    <recommendedName>
        <fullName evidence="5">PPPDE domain-containing protein</fullName>
    </recommendedName>
</protein>
<feature type="compositionally biased region" description="Polar residues" evidence="4">
    <location>
        <begin position="251"/>
        <end position="266"/>
    </location>
</feature>
<dbReference type="InterPro" id="IPR008580">
    <property type="entry name" value="PPPDE_dom"/>
</dbReference>
<comment type="similarity">
    <text evidence="1">Belongs to the DeSI family.</text>
</comment>
<evidence type="ECO:0000256" key="2">
    <source>
        <dbReference type="ARBA" id="ARBA00022670"/>
    </source>
</evidence>
<dbReference type="Gene3D" id="3.90.1720.30">
    <property type="entry name" value="PPPDE domains"/>
    <property type="match status" value="1"/>
</dbReference>
<dbReference type="Proteomes" id="UP000027222">
    <property type="component" value="Unassembled WGS sequence"/>
</dbReference>
<evidence type="ECO:0000256" key="3">
    <source>
        <dbReference type="ARBA" id="ARBA00022801"/>
    </source>
</evidence>
<dbReference type="OrthoDB" id="4282352at2759"/>
<evidence type="ECO:0000313" key="6">
    <source>
        <dbReference type="EMBL" id="KDR68441.1"/>
    </source>
</evidence>
<dbReference type="EMBL" id="KL142408">
    <property type="protein sequence ID" value="KDR68441.1"/>
    <property type="molecule type" value="Genomic_DNA"/>
</dbReference>
<dbReference type="HOGENOM" id="CLU_692708_0_0_1"/>
<proteinExistence type="inferred from homology"/>
<dbReference type="GO" id="GO:0008233">
    <property type="term" value="F:peptidase activity"/>
    <property type="evidence" value="ECO:0007669"/>
    <property type="project" value="UniProtKB-KW"/>
</dbReference>
<dbReference type="GO" id="GO:0006508">
    <property type="term" value="P:proteolysis"/>
    <property type="evidence" value="ECO:0007669"/>
    <property type="project" value="UniProtKB-KW"/>
</dbReference>
<keyword evidence="7" id="KW-1185">Reference proteome</keyword>
<accession>A0A067SC65</accession>
<evidence type="ECO:0000313" key="7">
    <source>
        <dbReference type="Proteomes" id="UP000027222"/>
    </source>
</evidence>
<dbReference type="PROSITE" id="PS51858">
    <property type="entry name" value="PPPDE"/>
    <property type="match status" value="1"/>
</dbReference>
<name>A0A067SC65_GALM3</name>
<keyword evidence="3" id="KW-0378">Hydrolase</keyword>
<dbReference type="InterPro" id="IPR042266">
    <property type="entry name" value="PPPDE_sf"/>
</dbReference>